<keyword evidence="2 5" id="KW-0963">Cytoplasm</keyword>
<dbReference type="Pfam" id="PF01922">
    <property type="entry name" value="SRP19"/>
    <property type="match status" value="1"/>
</dbReference>
<dbReference type="PANTHER" id="PTHR17453:SF0">
    <property type="entry name" value="SIGNAL RECOGNITION PARTICLE 19 KDA PROTEIN"/>
    <property type="match status" value="1"/>
</dbReference>
<dbReference type="EMBL" id="CP002529">
    <property type="protein sequence ID" value="ADY00961.1"/>
    <property type="molecule type" value="Genomic_DNA"/>
</dbReference>
<dbReference type="GO" id="GO:0048500">
    <property type="term" value="C:signal recognition particle"/>
    <property type="evidence" value="ECO:0007669"/>
    <property type="project" value="UniProtKB-UniRule"/>
</dbReference>
<evidence type="ECO:0000256" key="5">
    <source>
        <dbReference type="HAMAP-Rule" id="MF_00305"/>
    </source>
</evidence>
<organism evidence="6 7">
    <name type="scientific">Vulcanisaeta moutnovskia (strain 768-28)</name>
    <dbReference type="NCBI Taxonomy" id="985053"/>
    <lineage>
        <taxon>Archaea</taxon>
        <taxon>Thermoproteota</taxon>
        <taxon>Thermoprotei</taxon>
        <taxon>Thermoproteales</taxon>
        <taxon>Thermoproteaceae</taxon>
        <taxon>Vulcanisaeta</taxon>
    </lineage>
</organism>
<proteinExistence type="inferred from homology"/>
<dbReference type="AlphaFoldDB" id="F0QW37"/>
<dbReference type="KEGG" id="vmo:VMUT_0750"/>
<dbReference type="PANTHER" id="PTHR17453">
    <property type="entry name" value="SIGNAL RECOGNITION PARTICLE 19 KD PROTEIN"/>
    <property type="match status" value="1"/>
</dbReference>
<name>F0QW37_VULM7</name>
<evidence type="ECO:0000313" key="7">
    <source>
        <dbReference type="Proteomes" id="UP000007485"/>
    </source>
</evidence>
<dbReference type="GO" id="GO:0006617">
    <property type="term" value="P:SRP-dependent cotranslational protein targeting to membrane, signal sequence recognition"/>
    <property type="evidence" value="ECO:0007669"/>
    <property type="project" value="TreeGrafter"/>
</dbReference>
<evidence type="ECO:0000256" key="3">
    <source>
        <dbReference type="ARBA" id="ARBA00023135"/>
    </source>
</evidence>
<evidence type="ECO:0000256" key="2">
    <source>
        <dbReference type="ARBA" id="ARBA00022490"/>
    </source>
</evidence>
<keyword evidence="3 5" id="KW-0733">Signal recognition particle</keyword>
<dbReference type="SUPFAM" id="SSF69695">
    <property type="entry name" value="SRP19"/>
    <property type="match status" value="1"/>
</dbReference>
<evidence type="ECO:0000256" key="1">
    <source>
        <dbReference type="ARBA" id="ARBA00004496"/>
    </source>
</evidence>
<keyword evidence="7" id="KW-1185">Reference proteome</keyword>
<dbReference type="InterPro" id="IPR036521">
    <property type="entry name" value="SRP19-like_sf"/>
</dbReference>
<accession>F0QW37</accession>
<dbReference type="GO" id="GO:0008312">
    <property type="term" value="F:7S RNA binding"/>
    <property type="evidence" value="ECO:0007669"/>
    <property type="project" value="UniProtKB-UniRule"/>
</dbReference>
<sequence length="100" mass="11496">MYFDSSRSRGFGRRVPSSMAVRSPTIEELVKAVSNLGLEFEVYGDKKHPSNWFDGPYGYIAVRKDSIIKRFGSMNKRRLLMLIAKEIIRIRQTTVQLKGV</sequence>
<comment type="subunit">
    <text evidence="5">Part of the signal recognition particle protein translocation system, which is composed of SRP and FtsY. Archaeal SRP consists of a 7S RNA molecule of 300 nucleotides and two protein subunits: SRP54 and SRP19.</text>
</comment>
<dbReference type="Gene3D" id="3.30.56.30">
    <property type="entry name" value="Signal recognition particle, SRP19-like subunit"/>
    <property type="match status" value="1"/>
</dbReference>
<dbReference type="eggNOG" id="arCOG01217">
    <property type="taxonomic scope" value="Archaea"/>
</dbReference>
<dbReference type="InterPro" id="IPR022938">
    <property type="entry name" value="SRP19_arc-type"/>
</dbReference>
<dbReference type="InterPro" id="IPR002778">
    <property type="entry name" value="Signal_recog_particle_SRP19"/>
</dbReference>
<protein>
    <recommendedName>
        <fullName evidence="5">Signal recognition particle 19 kDa protein</fullName>
        <shortName evidence="5">SRP19</shortName>
    </recommendedName>
</protein>
<dbReference type="STRING" id="985053.VMUT_0750"/>
<dbReference type="Proteomes" id="UP000007485">
    <property type="component" value="Chromosome"/>
</dbReference>
<evidence type="ECO:0000256" key="4">
    <source>
        <dbReference type="ARBA" id="ARBA00023274"/>
    </source>
</evidence>
<keyword evidence="4 5" id="KW-0687">Ribonucleoprotein</keyword>
<reference evidence="6 7" key="1">
    <citation type="journal article" date="2011" name="J. Bacteriol.">
        <title>Complete genome sequence of 'Vulcanisaeta moutnovskia' strain 768-28, a novel member of the hyperthermophilic crenarchaeal genus vulcanisaeta.</title>
        <authorList>
            <person name="Gumerov V.M."/>
            <person name="Mardanov A.V."/>
            <person name="Beletsky A.V."/>
            <person name="Prokofeva M.I."/>
            <person name="Bonch-Osmolovskaya E.A."/>
            <person name="Ravin N.V."/>
            <person name="Skryabin K.G."/>
        </authorList>
    </citation>
    <scope>NUCLEOTIDE SEQUENCE [LARGE SCALE GENOMIC DNA]</scope>
    <source>
        <strain evidence="6 7">768-28</strain>
    </source>
</reference>
<comment type="subcellular location">
    <subcellularLocation>
        <location evidence="1 5">Cytoplasm</location>
    </subcellularLocation>
</comment>
<gene>
    <name evidence="5" type="primary">srp19</name>
    <name evidence="6" type="ordered locus">VMUT_0750</name>
</gene>
<comment type="similarity">
    <text evidence="5">Belongs to the SRP19 family.</text>
</comment>
<comment type="function">
    <text evidence="5">Involved in targeting and insertion of nascent membrane proteins into the cytoplasmic membrane. Binds directly to 7S RNA and mediates binding of the 54 kDa subunit of the SRP.</text>
</comment>
<evidence type="ECO:0000313" key="6">
    <source>
        <dbReference type="EMBL" id="ADY00961.1"/>
    </source>
</evidence>
<keyword evidence="5" id="KW-0694">RNA-binding</keyword>
<dbReference type="HOGENOM" id="CLU_169299_1_0_2"/>
<dbReference type="HAMAP" id="MF_00305">
    <property type="entry name" value="SRP19"/>
    <property type="match status" value="1"/>
</dbReference>